<gene>
    <name evidence="6" type="ORF">JQ619_08275</name>
</gene>
<keyword evidence="3" id="KW-0472">Membrane</keyword>
<dbReference type="InterPro" id="IPR000160">
    <property type="entry name" value="GGDEF_dom"/>
</dbReference>
<comment type="catalytic activity">
    <reaction evidence="2">
        <text>2 GTP = 3',3'-c-di-GMP + 2 diphosphate</text>
        <dbReference type="Rhea" id="RHEA:24898"/>
        <dbReference type="ChEBI" id="CHEBI:33019"/>
        <dbReference type="ChEBI" id="CHEBI:37565"/>
        <dbReference type="ChEBI" id="CHEBI:58805"/>
        <dbReference type="EC" id="2.7.7.65"/>
    </reaction>
</comment>
<keyword evidence="3" id="KW-1133">Transmembrane helix</keyword>
<dbReference type="NCBIfam" id="TIGR00254">
    <property type="entry name" value="GGDEF"/>
    <property type="match status" value="1"/>
</dbReference>
<dbReference type="InterPro" id="IPR003660">
    <property type="entry name" value="HAMP_dom"/>
</dbReference>
<dbReference type="PANTHER" id="PTHR45138:SF9">
    <property type="entry name" value="DIGUANYLATE CYCLASE DGCM-RELATED"/>
    <property type="match status" value="1"/>
</dbReference>
<keyword evidence="7" id="KW-1185">Reference proteome</keyword>
<dbReference type="Pfam" id="PF12729">
    <property type="entry name" value="4HB_MCP_1"/>
    <property type="match status" value="1"/>
</dbReference>
<dbReference type="PROSITE" id="PS50887">
    <property type="entry name" value="GGDEF"/>
    <property type="match status" value="1"/>
</dbReference>
<accession>A0ABS5G3W1</accession>
<dbReference type="SUPFAM" id="SSF55073">
    <property type="entry name" value="Nucleotide cyclase"/>
    <property type="match status" value="1"/>
</dbReference>
<dbReference type="InterPro" id="IPR003018">
    <property type="entry name" value="GAF"/>
</dbReference>
<dbReference type="Gene3D" id="3.30.70.270">
    <property type="match status" value="1"/>
</dbReference>
<reference evidence="7" key="1">
    <citation type="journal article" date="2021" name="ISME J.">
        <title>Evolutionary origin and ecological implication of a unique nif island in free-living Bradyrhizobium lineages.</title>
        <authorList>
            <person name="Tao J."/>
        </authorList>
    </citation>
    <scope>NUCLEOTIDE SEQUENCE [LARGE SCALE GENOMIC DNA]</scope>
    <source>
        <strain evidence="7">SZCCT0094</strain>
    </source>
</reference>
<dbReference type="InterPro" id="IPR029016">
    <property type="entry name" value="GAF-like_dom_sf"/>
</dbReference>
<dbReference type="Pfam" id="PF00990">
    <property type="entry name" value="GGDEF"/>
    <property type="match status" value="1"/>
</dbReference>
<dbReference type="InterPro" id="IPR050469">
    <property type="entry name" value="Diguanylate_Cyclase"/>
</dbReference>
<dbReference type="SUPFAM" id="SSF158472">
    <property type="entry name" value="HAMP domain-like"/>
    <property type="match status" value="1"/>
</dbReference>
<dbReference type="SMART" id="SM00267">
    <property type="entry name" value="GGDEF"/>
    <property type="match status" value="1"/>
</dbReference>
<evidence type="ECO:0000259" key="4">
    <source>
        <dbReference type="PROSITE" id="PS50885"/>
    </source>
</evidence>
<evidence type="ECO:0000256" key="2">
    <source>
        <dbReference type="ARBA" id="ARBA00034247"/>
    </source>
</evidence>
<dbReference type="SMART" id="SM00065">
    <property type="entry name" value="GAF"/>
    <property type="match status" value="1"/>
</dbReference>
<dbReference type="SUPFAM" id="SSF55781">
    <property type="entry name" value="GAF domain-like"/>
    <property type="match status" value="1"/>
</dbReference>
<dbReference type="PROSITE" id="PS50885">
    <property type="entry name" value="HAMP"/>
    <property type="match status" value="1"/>
</dbReference>
<feature type="transmembrane region" description="Helical" evidence="3">
    <location>
        <begin position="197"/>
        <end position="218"/>
    </location>
</feature>
<dbReference type="Gene3D" id="1.10.8.500">
    <property type="entry name" value="HAMP domain in histidine kinase"/>
    <property type="match status" value="1"/>
</dbReference>
<organism evidence="6 7">
    <name type="scientific">Bradyrhizobium denitrificans</name>
    <dbReference type="NCBI Taxonomy" id="2734912"/>
    <lineage>
        <taxon>Bacteria</taxon>
        <taxon>Pseudomonadati</taxon>
        <taxon>Pseudomonadota</taxon>
        <taxon>Alphaproteobacteria</taxon>
        <taxon>Hyphomicrobiales</taxon>
        <taxon>Nitrobacteraceae</taxon>
        <taxon>Bradyrhizobium</taxon>
    </lineage>
</organism>
<keyword evidence="3" id="KW-0812">Transmembrane</keyword>
<dbReference type="InterPro" id="IPR024478">
    <property type="entry name" value="HlyB_4HB_MCP"/>
</dbReference>
<dbReference type="EC" id="2.7.7.65" evidence="1"/>
<dbReference type="Proteomes" id="UP001314635">
    <property type="component" value="Unassembled WGS sequence"/>
</dbReference>
<dbReference type="SMART" id="SM00304">
    <property type="entry name" value="HAMP"/>
    <property type="match status" value="1"/>
</dbReference>
<dbReference type="CDD" id="cd01949">
    <property type="entry name" value="GGDEF"/>
    <property type="match status" value="1"/>
</dbReference>
<protein>
    <recommendedName>
        <fullName evidence="1">diguanylate cyclase</fullName>
        <ecNumber evidence="1">2.7.7.65</ecNumber>
    </recommendedName>
</protein>
<dbReference type="EMBL" id="JAFCLK010000006">
    <property type="protein sequence ID" value="MBR1135759.1"/>
    <property type="molecule type" value="Genomic_DNA"/>
</dbReference>
<dbReference type="PANTHER" id="PTHR45138">
    <property type="entry name" value="REGULATORY COMPONENTS OF SENSORY TRANSDUCTION SYSTEM"/>
    <property type="match status" value="1"/>
</dbReference>
<name>A0ABS5G3W1_9BRAD</name>
<dbReference type="RefSeq" id="WP_012042494.1">
    <property type="nucleotide sequence ID" value="NZ_JABFDP010000002.1"/>
</dbReference>
<evidence type="ECO:0000313" key="7">
    <source>
        <dbReference type="Proteomes" id="UP001314635"/>
    </source>
</evidence>
<sequence>MALNLPQISLSVSIRNSLLTSVFLLLAILAGVSVLATMRLSALQDAVESINRDRLPEIRALADLNVDVAHTHLVAIRAALSTAAEPRAAAEQELRRRTTEVDAKIARFKESIGDDAPMRMAFDQFVNKWDMYQKQQAVMLEPEVGANRDRLERVVNIETPPLFQAVVDAVEHGIRLADHRADSAINSATLDAQIFRWVLWSVNGVSIMIGLATLLFVIHDVSMPIFRITRSMEAIAKGELQTEIPYADHTNELGLMARALAVFRASLVENERLNAATRTLSELSEWLQSAKSEPELYQMISTVLGGLMPECTGALYIYADSRDVLEIAAEWNGSSTTRALHPDDCWSLRRGHVYIHGTSEVEFRCDHVHDGVNENYCCIPILAHGETVGLLHVEYNSTGQETEAEAKARFADRARLGLACAEHLSIAIANVKLREGLRDQSLRDALTGLNNRRYLIETARRELLRAARSRTPVSVVTLDIDHFKSFNDNHGHEAGDTVLRHIGEILKATFADGEMPCRLGGEEFVVLLPNCTIEEAALRAEELRARVEALNISYGDGMLPRVTISVGVAAYPEAGIDLPEILRVADGALYRAKQRGRNRVELASGGMVPPIDEMTSRAVATLDAIVARAETRPIAPADPESGARVA</sequence>
<dbReference type="InterPro" id="IPR043128">
    <property type="entry name" value="Rev_trsase/Diguanyl_cyclase"/>
</dbReference>
<evidence type="ECO:0000256" key="1">
    <source>
        <dbReference type="ARBA" id="ARBA00012528"/>
    </source>
</evidence>
<proteinExistence type="predicted"/>
<evidence type="ECO:0000313" key="6">
    <source>
        <dbReference type="EMBL" id="MBR1135759.1"/>
    </source>
</evidence>
<dbReference type="Gene3D" id="3.30.450.40">
    <property type="match status" value="1"/>
</dbReference>
<feature type="domain" description="GGDEF" evidence="5">
    <location>
        <begin position="471"/>
        <end position="605"/>
    </location>
</feature>
<dbReference type="Pfam" id="PF00672">
    <property type="entry name" value="HAMP"/>
    <property type="match status" value="1"/>
</dbReference>
<feature type="domain" description="HAMP" evidence="4">
    <location>
        <begin position="219"/>
        <end position="272"/>
    </location>
</feature>
<dbReference type="InterPro" id="IPR029787">
    <property type="entry name" value="Nucleotide_cyclase"/>
</dbReference>
<evidence type="ECO:0000259" key="5">
    <source>
        <dbReference type="PROSITE" id="PS50887"/>
    </source>
</evidence>
<comment type="caution">
    <text evidence="6">The sequence shown here is derived from an EMBL/GenBank/DDBJ whole genome shotgun (WGS) entry which is preliminary data.</text>
</comment>
<evidence type="ECO:0000256" key="3">
    <source>
        <dbReference type="SAM" id="Phobius"/>
    </source>
</evidence>